<keyword evidence="2" id="KW-1133">Transmembrane helix</keyword>
<dbReference type="PANTHER" id="PTHR28177:SF1">
    <property type="entry name" value="ALTERED INHERITANCE OF MITOCHONDRIA PROTEIN 19, MITOCHONDRIAL"/>
    <property type="match status" value="1"/>
</dbReference>
<feature type="region of interest" description="Disordered" evidence="1">
    <location>
        <begin position="1"/>
        <end position="24"/>
    </location>
</feature>
<protein>
    <submittedName>
        <fullName evidence="3">Uncharacterized protein</fullName>
    </submittedName>
</protein>
<sequence length="142" mass="15253">MGTEPDRPPNTPPSSYTLHQKRTQPSEAENAILRVSKSAYPALILSAINLAALTKARKLVRGYPSVIQCTAYSGIFAASAYALKSDDWVNGSGIASVWSAIWLFFNARNALKSRLPAPIAMTVAVASVGSIYGYRYSTIGRA</sequence>
<reference evidence="3" key="1">
    <citation type="submission" date="2022-07" db="EMBL/GenBank/DDBJ databases">
        <title>Phylogenomic reconstructions and comparative analyses of Kickxellomycotina fungi.</title>
        <authorList>
            <person name="Reynolds N.K."/>
            <person name="Stajich J.E."/>
            <person name="Barry K."/>
            <person name="Grigoriev I.V."/>
            <person name="Crous P."/>
            <person name="Smith M.E."/>
        </authorList>
    </citation>
    <scope>NUCLEOTIDE SEQUENCE</scope>
    <source>
        <strain evidence="3">NRRL 1565</strain>
    </source>
</reference>
<organism evidence="3 4">
    <name type="scientific">Coemansia guatemalensis</name>
    <dbReference type="NCBI Taxonomy" id="2761395"/>
    <lineage>
        <taxon>Eukaryota</taxon>
        <taxon>Fungi</taxon>
        <taxon>Fungi incertae sedis</taxon>
        <taxon>Zoopagomycota</taxon>
        <taxon>Kickxellomycotina</taxon>
        <taxon>Kickxellomycetes</taxon>
        <taxon>Kickxellales</taxon>
        <taxon>Kickxellaceae</taxon>
        <taxon>Coemansia</taxon>
    </lineage>
</organism>
<dbReference type="EMBL" id="JANBUO010000660">
    <property type="protein sequence ID" value="KAJ2802455.1"/>
    <property type="molecule type" value="Genomic_DNA"/>
</dbReference>
<keyword evidence="2" id="KW-0812">Transmembrane</keyword>
<dbReference type="AlphaFoldDB" id="A0A9W8HYF5"/>
<accession>A0A9W8HYF5</accession>
<evidence type="ECO:0000256" key="1">
    <source>
        <dbReference type="SAM" id="MobiDB-lite"/>
    </source>
</evidence>
<dbReference type="OrthoDB" id="5554402at2759"/>
<dbReference type="PANTHER" id="PTHR28177">
    <property type="entry name" value="ALTERED INHERITANCE OF MITOCHONDRIA PROTEIN 19, MITOCHONDRIAL"/>
    <property type="match status" value="1"/>
</dbReference>
<gene>
    <name evidence="3" type="ORF">H4R20_003270</name>
</gene>
<feature type="transmembrane region" description="Helical" evidence="2">
    <location>
        <begin position="88"/>
        <end position="105"/>
    </location>
</feature>
<keyword evidence="2" id="KW-0472">Membrane</keyword>
<evidence type="ECO:0000313" key="4">
    <source>
        <dbReference type="Proteomes" id="UP001140094"/>
    </source>
</evidence>
<proteinExistence type="predicted"/>
<dbReference type="InterPro" id="IPR019419">
    <property type="entry name" value="AIM19"/>
</dbReference>
<dbReference type="GO" id="GO:0005739">
    <property type="term" value="C:mitochondrion"/>
    <property type="evidence" value="ECO:0007669"/>
    <property type="project" value="TreeGrafter"/>
</dbReference>
<name>A0A9W8HYF5_9FUNG</name>
<dbReference type="Proteomes" id="UP001140094">
    <property type="component" value="Unassembled WGS sequence"/>
</dbReference>
<comment type="caution">
    <text evidence="3">The sequence shown here is derived from an EMBL/GenBank/DDBJ whole genome shotgun (WGS) entry which is preliminary data.</text>
</comment>
<evidence type="ECO:0000256" key="2">
    <source>
        <dbReference type="SAM" id="Phobius"/>
    </source>
</evidence>
<dbReference type="Pfam" id="PF10315">
    <property type="entry name" value="Aim19"/>
    <property type="match status" value="1"/>
</dbReference>
<keyword evidence="4" id="KW-1185">Reference proteome</keyword>
<evidence type="ECO:0000313" key="3">
    <source>
        <dbReference type="EMBL" id="KAJ2802455.1"/>
    </source>
</evidence>
<feature type="transmembrane region" description="Helical" evidence="2">
    <location>
        <begin position="117"/>
        <end position="134"/>
    </location>
</feature>
<feature type="compositionally biased region" description="Polar residues" evidence="1">
    <location>
        <begin position="13"/>
        <end position="24"/>
    </location>
</feature>